<proteinExistence type="predicted"/>
<evidence type="ECO:0000256" key="1">
    <source>
        <dbReference type="SAM" id="MobiDB-lite"/>
    </source>
</evidence>
<evidence type="ECO:0000313" key="2">
    <source>
        <dbReference type="EMBL" id="SDZ15032.1"/>
    </source>
</evidence>
<dbReference type="AlphaFoldDB" id="A0A1H3QN93"/>
<feature type="region of interest" description="Disordered" evidence="1">
    <location>
        <begin position="111"/>
        <end position="131"/>
    </location>
</feature>
<accession>A0A1H3QN93</accession>
<organism evidence="2 3">
    <name type="scientific">Micromonospora pattaloongensis</name>
    <dbReference type="NCBI Taxonomy" id="405436"/>
    <lineage>
        <taxon>Bacteria</taxon>
        <taxon>Bacillati</taxon>
        <taxon>Actinomycetota</taxon>
        <taxon>Actinomycetes</taxon>
        <taxon>Micromonosporales</taxon>
        <taxon>Micromonosporaceae</taxon>
        <taxon>Micromonospora</taxon>
    </lineage>
</organism>
<name>A0A1H3QN93_9ACTN</name>
<dbReference type="OrthoDB" id="9987725at2"/>
<reference evidence="3" key="1">
    <citation type="submission" date="2016-10" db="EMBL/GenBank/DDBJ databases">
        <authorList>
            <person name="Varghese N."/>
            <person name="Submissions S."/>
        </authorList>
    </citation>
    <scope>NUCLEOTIDE SEQUENCE [LARGE SCALE GENOMIC DNA]</scope>
    <source>
        <strain evidence="3">DSM 45245</strain>
    </source>
</reference>
<dbReference type="EMBL" id="FNPH01000006">
    <property type="protein sequence ID" value="SDZ15032.1"/>
    <property type="molecule type" value="Genomic_DNA"/>
</dbReference>
<evidence type="ECO:0000313" key="3">
    <source>
        <dbReference type="Proteomes" id="UP000242415"/>
    </source>
</evidence>
<dbReference type="Proteomes" id="UP000242415">
    <property type="component" value="Unassembled WGS sequence"/>
</dbReference>
<dbReference type="RefSeq" id="WP_139307335.1">
    <property type="nucleotide sequence ID" value="NZ_FNPH01000006.1"/>
</dbReference>
<keyword evidence="3" id="KW-1185">Reference proteome</keyword>
<dbReference type="STRING" id="405436.SAMN05444365_10634"/>
<protein>
    <submittedName>
        <fullName evidence="2">Uncharacterized protein</fullName>
    </submittedName>
</protein>
<sequence>MTAVPGDALLAHVLRAVAGWLPERYGVLLEAGRFADGREALGRVATAGGARAATRGVAPGEAARLVELVLDRWAALGTVELPPLAVLLPPDDEDASYRLAVHGVDEGWTASWSGPVTPSADGRSAVPRPGSAGRVSARVFARSAAGRTVLTPVLHRDGAAS</sequence>
<gene>
    <name evidence="2" type="ORF">SAMN05444365_10634</name>
</gene>